<evidence type="ECO:0000313" key="1">
    <source>
        <dbReference type="EMBL" id="MFM0108040.1"/>
    </source>
</evidence>
<sequence>MLQIVSARVGRCRSWRLAMIGGGLEIAPAIFFFKRRVRYQTAAPLPGRVSRALEAALEGASAFALSMLGDPRPSRWPRMARVAVRRMMQSRRQWRAEARHASAAQDAQLGVA</sequence>
<proteinExistence type="predicted"/>
<dbReference type="Proteomes" id="UP001629235">
    <property type="component" value="Unassembled WGS sequence"/>
</dbReference>
<protein>
    <submittedName>
        <fullName evidence="1">Uncharacterized protein</fullName>
    </submittedName>
</protein>
<accession>A0ACC7NLZ9</accession>
<dbReference type="EMBL" id="JAQQDW010000100">
    <property type="protein sequence ID" value="MFM0108040.1"/>
    <property type="molecule type" value="Genomic_DNA"/>
</dbReference>
<evidence type="ECO:0000313" key="2">
    <source>
        <dbReference type="Proteomes" id="UP001629235"/>
    </source>
</evidence>
<name>A0ACC7NLZ9_9BURK</name>
<reference evidence="1 2" key="1">
    <citation type="journal article" date="2024" name="Chem. Sci.">
        <title>Discovery of megapolipeptins by genome mining of a Burkholderiales bacteria collection.</title>
        <authorList>
            <person name="Paulo B.S."/>
            <person name="Recchia M.J.J."/>
            <person name="Lee S."/>
            <person name="Fergusson C.H."/>
            <person name="Romanowski S.B."/>
            <person name="Hernandez A."/>
            <person name="Krull N."/>
            <person name="Liu D.Y."/>
            <person name="Cavanagh H."/>
            <person name="Bos A."/>
            <person name="Gray C.A."/>
            <person name="Murphy B.T."/>
            <person name="Linington R.G."/>
            <person name="Eustaquio A.S."/>
        </authorList>
    </citation>
    <scope>NUCLEOTIDE SEQUENCE [LARGE SCALE GENOMIC DNA]</scope>
    <source>
        <strain evidence="1 2">RL18-126-BIB-B</strain>
    </source>
</reference>
<gene>
    <name evidence="1" type="ORF">PQR01_32505</name>
</gene>
<comment type="caution">
    <text evidence="1">The sequence shown here is derived from an EMBL/GenBank/DDBJ whole genome shotgun (WGS) entry which is preliminary data.</text>
</comment>
<organism evidence="1 2">
    <name type="scientific">Paraburkholderia rhynchosiae</name>
    <dbReference type="NCBI Taxonomy" id="487049"/>
    <lineage>
        <taxon>Bacteria</taxon>
        <taxon>Pseudomonadati</taxon>
        <taxon>Pseudomonadota</taxon>
        <taxon>Betaproteobacteria</taxon>
        <taxon>Burkholderiales</taxon>
        <taxon>Burkholderiaceae</taxon>
        <taxon>Paraburkholderia</taxon>
    </lineage>
</organism>
<keyword evidence="2" id="KW-1185">Reference proteome</keyword>